<dbReference type="AlphaFoldDB" id="A0A8X7SFA5"/>
<comment type="caution">
    <text evidence="1">The sequence shown here is derived from an EMBL/GenBank/DDBJ whole genome shotgun (WGS) entry which is preliminary data.</text>
</comment>
<evidence type="ECO:0000313" key="2">
    <source>
        <dbReference type="Proteomes" id="UP000886595"/>
    </source>
</evidence>
<dbReference type="EMBL" id="JAAMPC010000007">
    <property type="protein sequence ID" value="KAG2305426.1"/>
    <property type="molecule type" value="Genomic_DNA"/>
</dbReference>
<protein>
    <submittedName>
        <fullName evidence="1">Uncharacterized protein</fullName>
    </submittedName>
</protein>
<keyword evidence="2" id="KW-1185">Reference proteome</keyword>
<proteinExistence type="predicted"/>
<name>A0A8X7SFA5_BRACI</name>
<organism evidence="1 2">
    <name type="scientific">Brassica carinata</name>
    <name type="common">Ethiopian mustard</name>
    <name type="synonym">Abyssinian cabbage</name>
    <dbReference type="NCBI Taxonomy" id="52824"/>
    <lineage>
        <taxon>Eukaryota</taxon>
        <taxon>Viridiplantae</taxon>
        <taxon>Streptophyta</taxon>
        <taxon>Embryophyta</taxon>
        <taxon>Tracheophyta</taxon>
        <taxon>Spermatophyta</taxon>
        <taxon>Magnoliopsida</taxon>
        <taxon>eudicotyledons</taxon>
        <taxon>Gunneridae</taxon>
        <taxon>Pentapetalae</taxon>
        <taxon>rosids</taxon>
        <taxon>malvids</taxon>
        <taxon>Brassicales</taxon>
        <taxon>Brassicaceae</taxon>
        <taxon>Brassiceae</taxon>
        <taxon>Brassica</taxon>
    </lineage>
</organism>
<gene>
    <name evidence="1" type="ORF">Bca52824_034077</name>
</gene>
<sequence>MAPASEMMGRLSGSCLEMSLSSAKAAARVCSETELSLETMVSIVLRFAVSMAMRSISLLPNLVYVELSL</sequence>
<accession>A0A8X7SFA5</accession>
<evidence type="ECO:0000313" key="1">
    <source>
        <dbReference type="EMBL" id="KAG2305426.1"/>
    </source>
</evidence>
<dbReference type="Proteomes" id="UP000886595">
    <property type="component" value="Unassembled WGS sequence"/>
</dbReference>
<reference evidence="1 2" key="1">
    <citation type="submission" date="2020-02" db="EMBL/GenBank/DDBJ databases">
        <authorList>
            <person name="Ma Q."/>
            <person name="Huang Y."/>
            <person name="Song X."/>
            <person name="Pei D."/>
        </authorList>
    </citation>
    <scope>NUCLEOTIDE SEQUENCE [LARGE SCALE GENOMIC DNA]</scope>
    <source>
        <strain evidence="1">Sxm20200214</strain>
        <tissue evidence="1">Leaf</tissue>
    </source>
</reference>